<reference evidence="15" key="1">
    <citation type="journal article" date="2019" name="Int. J. Syst. Evol. Microbiol.">
        <title>The Global Catalogue of Microorganisms (GCM) 10K type strain sequencing project: providing services to taxonomists for standard genome sequencing and annotation.</title>
        <authorList>
            <consortium name="The Broad Institute Genomics Platform"/>
            <consortium name="The Broad Institute Genome Sequencing Center for Infectious Disease"/>
            <person name="Wu L."/>
            <person name="Ma J."/>
        </authorList>
    </citation>
    <scope>NUCLEOTIDE SEQUENCE [LARGE SCALE GENOMIC DNA]</scope>
    <source>
        <strain evidence="15">KACC 12508</strain>
    </source>
</reference>
<proteinExistence type="inferred from homology"/>
<gene>
    <name evidence="14" type="primary">odhB</name>
    <name evidence="14" type="ORF">ACFQPC_06275</name>
</gene>
<evidence type="ECO:0000256" key="2">
    <source>
        <dbReference type="ARBA" id="ARBA00005145"/>
    </source>
</evidence>
<dbReference type="InterPro" id="IPR003016">
    <property type="entry name" value="2-oxoA_DH_lipoyl-BS"/>
</dbReference>
<dbReference type="InterPro" id="IPR000089">
    <property type="entry name" value="Biotin_lipoyl"/>
</dbReference>
<dbReference type="Pfam" id="PF02817">
    <property type="entry name" value="E3_binding"/>
    <property type="match status" value="1"/>
</dbReference>
<evidence type="ECO:0000256" key="4">
    <source>
        <dbReference type="ARBA" id="ARBA00012945"/>
    </source>
</evidence>
<evidence type="ECO:0000256" key="1">
    <source>
        <dbReference type="ARBA" id="ARBA00004052"/>
    </source>
</evidence>
<evidence type="ECO:0000256" key="5">
    <source>
        <dbReference type="ARBA" id="ARBA00019511"/>
    </source>
</evidence>
<dbReference type="InterPro" id="IPR023213">
    <property type="entry name" value="CAT-like_dom_sf"/>
</dbReference>
<keyword evidence="7 11" id="KW-0808">Transferase</keyword>
<dbReference type="InterPro" id="IPR006255">
    <property type="entry name" value="SucB"/>
</dbReference>
<evidence type="ECO:0000256" key="7">
    <source>
        <dbReference type="ARBA" id="ARBA00022679"/>
    </source>
</evidence>
<dbReference type="EC" id="2.3.1.61" evidence="4 11"/>
<dbReference type="PROSITE" id="PS51826">
    <property type="entry name" value="PSBD"/>
    <property type="match status" value="1"/>
</dbReference>
<comment type="catalytic activity">
    <reaction evidence="10 11">
        <text>N(6)-[(R)-dihydrolipoyl]-L-lysyl-[protein] + succinyl-CoA = N(6)-[(R)-S(8)-succinyldihydrolipoyl]-L-lysyl-[protein] + CoA</text>
        <dbReference type="Rhea" id="RHEA:15213"/>
        <dbReference type="Rhea" id="RHEA-COMP:10475"/>
        <dbReference type="Rhea" id="RHEA-COMP:20092"/>
        <dbReference type="ChEBI" id="CHEBI:57287"/>
        <dbReference type="ChEBI" id="CHEBI:57292"/>
        <dbReference type="ChEBI" id="CHEBI:83100"/>
        <dbReference type="ChEBI" id="CHEBI:83120"/>
        <dbReference type="EC" id="2.3.1.61"/>
    </reaction>
</comment>
<evidence type="ECO:0000256" key="6">
    <source>
        <dbReference type="ARBA" id="ARBA00022532"/>
    </source>
</evidence>
<dbReference type="NCBIfam" id="NF004309">
    <property type="entry name" value="PRK05704.1"/>
    <property type="match status" value="1"/>
</dbReference>
<dbReference type="Gene3D" id="2.40.50.100">
    <property type="match status" value="1"/>
</dbReference>
<sequence>MAILEVKVPQLSESVAEATLLQWHKKVGETVARDENLIDIETDKVVLELPAPDAGVITQIVRADNSTVVAGEVIALIDTDLSAVAIPAAVAPLAATTPASAPAPAASAPAAASNSASGIAMPAAAKMLAENNLSTSDVAGSGKDGRVTKGDVINQLAKPAAAPAPAAPAAAAKPALQQVAAPAAPSAALANRPEERVPMSRLRARIAERLLQSQSSNAILTTFNEVNMQPVIDLRTKYKDKFEKEHGVKLGFMSFFVKAAVAALKKYPIINASVDGNDIVYHGYFDIGIAVGSPRGLVVPILRDADQMSIAEIEKKIGEFGNKAKDGKLTLDDLTGGTFSISNGGIFGSMLSTPIINPPQSAILGIHATKERAVVENGQIVIRPMNYLAMSYDHRIIDGREAVLGLVAMKEALEDPARLLLDL</sequence>
<feature type="domain" description="Peripheral subunit-binding (PSBD)" evidence="13">
    <location>
        <begin position="119"/>
        <end position="156"/>
    </location>
</feature>
<comment type="similarity">
    <text evidence="3 11">Belongs to the 2-oxoacid dehydrogenase family.</text>
</comment>
<evidence type="ECO:0000256" key="10">
    <source>
        <dbReference type="ARBA" id="ARBA00052761"/>
    </source>
</evidence>
<feature type="domain" description="Lipoyl-binding" evidence="12">
    <location>
        <begin position="3"/>
        <end position="78"/>
    </location>
</feature>
<evidence type="ECO:0000259" key="13">
    <source>
        <dbReference type="PROSITE" id="PS51826"/>
    </source>
</evidence>
<comment type="caution">
    <text evidence="14">The sequence shown here is derived from an EMBL/GenBank/DDBJ whole genome shotgun (WGS) entry which is preliminary data.</text>
</comment>
<keyword evidence="15" id="KW-1185">Reference proteome</keyword>
<dbReference type="InterPro" id="IPR004167">
    <property type="entry name" value="PSBD"/>
</dbReference>
<name>A0ABW2I9M6_9BURK</name>
<dbReference type="InterPro" id="IPR001078">
    <property type="entry name" value="2-oxoacid_DH_actylTfrase"/>
</dbReference>
<comment type="pathway">
    <text evidence="2 11">Amino-acid degradation; L-lysine degradation via saccharopine pathway; glutaryl-CoA from L-lysine: step 6/6.</text>
</comment>
<evidence type="ECO:0000259" key="12">
    <source>
        <dbReference type="PROSITE" id="PS50968"/>
    </source>
</evidence>
<dbReference type="PANTHER" id="PTHR43416">
    <property type="entry name" value="DIHYDROLIPOYLLYSINE-RESIDUE SUCCINYLTRANSFERASE COMPONENT OF 2-OXOGLUTARATE DEHYDROGENASE COMPLEX, MITOCHONDRIAL-RELATED"/>
    <property type="match status" value="1"/>
</dbReference>
<dbReference type="InterPro" id="IPR011053">
    <property type="entry name" value="Single_hybrid_motif"/>
</dbReference>
<dbReference type="PROSITE" id="PS00189">
    <property type="entry name" value="LIPOYL"/>
    <property type="match status" value="1"/>
</dbReference>
<evidence type="ECO:0000313" key="14">
    <source>
        <dbReference type="EMBL" id="MFC7287641.1"/>
    </source>
</evidence>
<dbReference type="RefSeq" id="WP_382270873.1">
    <property type="nucleotide sequence ID" value="NZ_JBHTBU010000001.1"/>
</dbReference>
<dbReference type="SUPFAM" id="SSF51230">
    <property type="entry name" value="Single hybrid motif"/>
    <property type="match status" value="1"/>
</dbReference>
<evidence type="ECO:0000256" key="8">
    <source>
        <dbReference type="ARBA" id="ARBA00022823"/>
    </source>
</evidence>
<comment type="cofactor">
    <cofactor evidence="11">
        <name>(R)-lipoate</name>
        <dbReference type="ChEBI" id="CHEBI:83088"/>
    </cofactor>
    <text evidence="11">Binds 1 lipoyl cofactor covalently.</text>
</comment>
<organism evidence="14 15">
    <name type="scientific">Herminiimonas glaciei</name>
    <dbReference type="NCBI Taxonomy" id="523788"/>
    <lineage>
        <taxon>Bacteria</taxon>
        <taxon>Pseudomonadati</taxon>
        <taxon>Pseudomonadota</taxon>
        <taxon>Betaproteobacteria</taxon>
        <taxon>Burkholderiales</taxon>
        <taxon>Oxalobacteraceae</taxon>
        <taxon>Herminiimonas</taxon>
    </lineage>
</organism>
<dbReference type="GO" id="GO:0004149">
    <property type="term" value="F:dihydrolipoyllysine-residue succinyltransferase activity"/>
    <property type="evidence" value="ECO:0007669"/>
    <property type="project" value="UniProtKB-EC"/>
</dbReference>
<keyword evidence="8 11" id="KW-0450">Lipoyl</keyword>
<dbReference type="NCBIfam" id="TIGR01347">
    <property type="entry name" value="sucB"/>
    <property type="match status" value="1"/>
</dbReference>
<dbReference type="Proteomes" id="UP001596542">
    <property type="component" value="Unassembled WGS sequence"/>
</dbReference>
<keyword evidence="6 11" id="KW-0816">Tricarboxylic acid cycle</keyword>
<accession>A0ABW2I9M6</accession>
<dbReference type="CDD" id="cd06849">
    <property type="entry name" value="lipoyl_domain"/>
    <property type="match status" value="1"/>
</dbReference>
<dbReference type="Pfam" id="PF00364">
    <property type="entry name" value="Biotin_lipoyl"/>
    <property type="match status" value="1"/>
</dbReference>
<comment type="function">
    <text evidence="1 11">E2 component of the 2-oxoglutarate dehydrogenase (OGDH) complex which catalyzes the second step in the conversion of 2-oxoglutarate to succinyl-CoA and CO(2).</text>
</comment>
<dbReference type="Pfam" id="PF00198">
    <property type="entry name" value="2-oxoacid_dh"/>
    <property type="match status" value="1"/>
</dbReference>
<dbReference type="SUPFAM" id="SSF47005">
    <property type="entry name" value="Peripheral subunit-binding domain of 2-oxo acid dehydrogenase complex"/>
    <property type="match status" value="1"/>
</dbReference>
<evidence type="ECO:0000256" key="11">
    <source>
        <dbReference type="RuleBase" id="RU361138"/>
    </source>
</evidence>
<dbReference type="InterPro" id="IPR050537">
    <property type="entry name" value="2-oxoacid_dehydrogenase"/>
</dbReference>
<dbReference type="EMBL" id="JBHTBU010000001">
    <property type="protein sequence ID" value="MFC7287641.1"/>
    <property type="molecule type" value="Genomic_DNA"/>
</dbReference>
<dbReference type="PANTHER" id="PTHR43416:SF5">
    <property type="entry name" value="DIHYDROLIPOYLLYSINE-RESIDUE SUCCINYLTRANSFERASE COMPONENT OF 2-OXOGLUTARATE DEHYDROGENASE COMPLEX, MITOCHONDRIAL"/>
    <property type="match status" value="1"/>
</dbReference>
<dbReference type="PROSITE" id="PS50968">
    <property type="entry name" value="BIOTINYL_LIPOYL"/>
    <property type="match status" value="1"/>
</dbReference>
<dbReference type="Gene3D" id="4.10.320.10">
    <property type="entry name" value="E3-binding domain"/>
    <property type="match status" value="1"/>
</dbReference>
<evidence type="ECO:0000256" key="9">
    <source>
        <dbReference type="ARBA" id="ARBA00023315"/>
    </source>
</evidence>
<dbReference type="SUPFAM" id="SSF52777">
    <property type="entry name" value="CoA-dependent acyltransferases"/>
    <property type="match status" value="1"/>
</dbReference>
<evidence type="ECO:0000256" key="3">
    <source>
        <dbReference type="ARBA" id="ARBA00007317"/>
    </source>
</evidence>
<dbReference type="InterPro" id="IPR036625">
    <property type="entry name" value="E3-bd_dom_sf"/>
</dbReference>
<keyword evidence="9 11" id="KW-0012">Acyltransferase</keyword>
<dbReference type="Gene3D" id="3.30.559.10">
    <property type="entry name" value="Chloramphenicol acetyltransferase-like domain"/>
    <property type="match status" value="1"/>
</dbReference>
<protein>
    <recommendedName>
        <fullName evidence="5 11">Dihydrolipoyllysine-residue succinyltransferase component of 2-oxoglutarate dehydrogenase complex</fullName>
        <ecNumber evidence="4 11">2.3.1.61</ecNumber>
    </recommendedName>
    <alternativeName>
        <fullName evidence="11">2-oxoglutarate dehydrogenase complex component E2</fullName>
    </alternativeName>
</protein>
<evidence type="ECO:0000313" key="15">
    <source>
        <dbReference type="Proteomes" id="UP001596542"/>
    </source>
</evidence>